<dbReference type="InterPro" id="IPR013761">
    <property type="entry name" value="SAM/pointed_sf"/>
</dbReference>
<accession>A0AAD5UQ68</accession>
<evidence type="ECO:0000313" key="1">
    <source>
        <dbReference type="EMBL" id="KAJ3262325.1"/>
    </source>
</evidence>
<comment type="caution">
    <text evidence="1">The sequence shown here is derived from an EMBL/GenBank/DDBJ whole genome shotgun (WGS) entry which is preliminary data.</text>
</comment>
<reference evidence="1" key="1">
    <citation type="submission" date="2020-05" db="EMBL/GenBank/DDBJ databases">
        <title>Phylogenomic resolution of chytrid fungi.</title>
        <authorList>
            <person name="Stajich J.E."/>
            <person name="Amses K."/>
            <person name="Simmons R."/>
            <person name="Seto K."/>
            <person name="Myers J."/>
            <person name="Bonds A."/>
            <person name="Quandt C.A."/>
            <person name="Barry K."/>
            <person name="Liu P."/>
            <person name="Grigoriev I."/>
            <person name="Longcore J.E."/>
            <person name="James T.Y."/>
        </authorList>
    </citation>
    <scope>NUCLEOTIDE SEQUENCE</scope>
    <source>
        <strain evidence="1">PLAUS21</strain>
    </source>
</reference>
<dbReference type="Gene3D" id="1.10.150.50">
    <property type="entry name" value="Transcription Factor, Ets-1"/>
    <property type="match status" value="1"/>
</dbReference>
<name>A0AAD5UQ68_9FUNG</name>
<evidence type="ECO:0000313" key="2">
    <source>
        <dbReference type="Proteomes" id="UP001210925"/>
    </source>
</evidence>
<keyword evidence="2" id="KW-1185">Reference proteome</keyword>
<organism evidence="1 2">
    <name type="scientific">Boothiomyces macroporosus</name>
    <dbReference type="NCBI Taxonomy" id="261099"/>
    <lineage>
        <taxon>Eukaryota</taxon>
        <taxon>Fungi</taxon>
        <taxon>Fungi incertae sedis</taxon>
        <taxon>Chytridiomycota</taxon>
        <taxon>Chytridiomycota incertae sedis</taxon>
        <taxon>Chytridiomycetes</taxon>
        <taxon>Rhizophydiales</taxon>
        <taxon>Terramycetaceae</taxon>
        <taxon>Boothiomyces</taxon>
    </lineage>
</organism>
<dbReference type="EMBL" id="JADGKB010000002">
    <property type="protein sequence ID" value="KAJ3262325.1"/>
    <property type="molecule type" value="Genomic_DNA"/>
</dbReference>
<sequence>MSSRPVFSHTMKPLKIKIKINKELPELNAIPRCLLLEYGILCKVIIQNSITILEINCLENDLEFTKKVIIKELKERLPGFKLPIEWNISENPTGNWDDAHLLANLNNEGSQKPFDLKELHPETSLNPQREKIKVLDKPILIQATNVQLESKNIDSCGNLSVDAHPKTVDHKDDVFDTIGRNDLTLLDDLETQADNQKVVFVSYKGRGISIEISKYSTLKKLYIAIQKDFPMELKINTLFWLIGNEKFYITGINDFKPDHIYYVEADDNAHFEDMEGFYNRLFKFLTKEEIARIYHFFEQESIHFETLKMLDAQKLNDMGINQIGLQDLILYVIKYN</sequence>
<gene>
    <name evidence="1" type="ORF">HK103_002739</name>
</gene>
<dbReference type="AlphaFoldDB" id="A0AAD5UQ68"/>
<protein>
    <submittedName>
        <fullName evidence="1">Uncharacterized protein</fullName>
    </submittedName>
</protein>
<dbReference type="Proteomes" id="UP001210925">
    <property type="component" value="Unassembled WGS sequence"/>
</dbReference>
<proteinExistence type="predicted"/>